<keyword evidence="7 11" id="KW-0406">Ion transport</keyword>
<keyword evidence="8 11" id="KW-0472">Membrane</keyword>
<keyword evidence="14" id="KW-1185">Reference proteome</keyword>
<dbReference type="InterPro" id="IPR024034">
    <property type="entry name" value="ATPase_F1/V1_b/a_C"/>
</dbReference>
<name>A0ABY8UWJ0_9BACI</name>
<keyword evidence="11" id="KW-0375">Hydrogen ion transport</keyword>
<evidence type="ECO:0000256" key="7">
    <source>
        <dbReference type="ARBA" id="ARBA00023065"/>
    </source>
</evidence>
<dbReference type="SMART" id="SM00382">
    <property type="entry name" value="AAA"/>
    <property type="match status" value="1"/>
</dbReference>
<dbReference type="Gene3D" id="1.10.1140.10">
    <property type="entry name" value="Bovine Mitochondrial F1-atpase, Atp Synthase Beta Chain, Chain D, domain 3"/>
    <property type="match status" value="1"/>
</dbReference>
<dbReference type="CDD" id="cd01133">
    <property type="entry name" value="F1-ATPase_beta_CD"/>
    <property type="match status" value="1"/>
</dbReference>
<dbReference type="EC" id="7.1.2.2" evidence="11"/>
<evidence type="ECO:0000256" key="4">
    <source>
        <dbReference type="ARBA" id="ARBA00022741"/>
    </source>
</evidence>
<protein>
    <recommendedName>
        <fullName evidence="11">ATP synthase subunit beta</fullName>
        <ecNumber evidence="11">7.1.2.2</ecNumber>
    </recommendedName>
    <alternativeName>
        <fullName evidence="11">ATP synthase F1 sector subunit beta</fullName>
    </alternativeName>
    <alternativeName>
        <fullName evidence="11">F-ATPase subunit beta</fullName>
    </alternativeName>
</protein>
<organism evidence="13 14">
    <name type="scientific">Pontibacillus chungwhensis</name>
    <dbReference type="NCBI Taxonomy" id="265426"/>
    <lineage>
        <taxon>Bacteria</taxon>
        <taxon>Bacillati</taxon>
        <taxon>Bacillota</taxon>
        <taxon>Bacilli</taxon>
        <taxon>Bacillales</taxon>
        <taxon>Bacillaceae</taxon>
        <taxon>Pontibacillus</taxon>
    </lineage>
</organism>
<comment type="similarity">
    <text evidence="2 11">Belongs to the ATPase alpha/beta chains family.</text>
</comment>
<keyword evidence="3 11" id="KW-0813">Transport</keyword>
<feature type="domain" description="AAA+ ATPase" evidence="12">
    <location>
        <begin position="150"/>
        <end position="335"/>
    </location>
</feature>
<dbReference type="EMBL" id="CP126446">
    <property type="protein sequence ID" value="WIF97867.1"/>
    <property type="molecule type" value="Genomic_DNA"/>
</dbReference>
<dbReference type="InterPro" id="IPR020003">
    <property type="entry name" value="ATPase_a/bsu_AS"/>
</dbReference>
<accession>A0ABY8UWJ0</accession>
<comment type="function">
    <text evidence="11">Produces ATP from ADP in the presence of a proton gradient across the membrane. The catalytic sites are hosted primarily by the beta subunits.</text>
</comment>
<dbReference type="InterPro" id="IPR005722">
    <property type="entry name" value="ATP_synth_F1_bsu"/>
</dbReference>
<keyword evidence="11" id="KW-1003">Cell membrane</keyword>
<comment type="subcellular location">
    <subcellularLocation>
        <location evidence="11">Cell membrane</location>
        <topology evidence="11">Peripheral membrane protein</topology>
    </subcellularLocation>
    <subcellularLocation>
        <location evidence="1">Membrane</location>
    </subcellularLocation>
</comment>
<keyword evidence="6 11" id="KW-1278">Translocase</keyword>
<dbReference type="InterPro" id="IPR055190">
    <property type="entry name" value="ATP-synt_VA_C"/>
</dbReference>
<evidence type="ECO:0000256" key="6">
    <source>
        <dbReference type="ARBA" id="ARBA00022967"/>
    </source>
</evidence>
<dbReference type="InterPro" id="IPR027417">
    <property type="entry name" value="P-loop_NTPase"/>
</dbReference>
<sequence length="471" mass="51604">MSKGRITQVMGPVVDVQFEEGHLPEIYNALTVHYDAKDESESNVDLTLEVALHLGDNAVRTVAMASTEGLTRGLPVVDTGAPISVPVGDVTLGRVFNVLGEKIDLDEPLQEGLRRDPIHREAPTFEQLSTETEILETGIKVVDLLAPYIKGGKIGLFGGAGVGKTVLIQELINNIAQEHGGISVFAGVGERTREGNDLYYEMTDSGVIKKTAMVFGQMNEPPGARMRVALSGLTMAEYFRDEQGQDVLFFIDNIFRFTQGGLEVSALLGRMPSAVGYQPTLATEMGQLQERITSTEKGSVTSIQAIYVPADDYTDPAPATTFAHLDATTNLERKLSEQGIYPAVDPLASTSRALDPAVVGEEHYEVARQVQSTLQRYKELQDIIAILGMDELSDEDKQTVSRARRIQFFLSQNFHVAEQFTGQKGSYVPVAETVKGFKEILDGKYDDLPEDAFRLVGRIDDVIEKAKSMEQ</sequence>
<dbReference type="RefSeq" id="WP_231417748.1">
    <property type="nucleotide sequence ID" value="NZ_CP126446.1"/>
</dbReference>
<comment type="catalytic activity">
    <reaction evidence="11">
        <text>ATP + H2O + 4 H(+)(in) = ADP + phosphate + 5 H(+)(out)</text>
        <dbReference type="Rhea" id="RHEA:57720"/>
        <dbReference type="ChEBI" id="CHEBI:15377"/>
        <dbReference type="ChEBI" id="CHEBI:15378"/>
        <dbReference type="ChEBI" id="CHEBI:30616"/>
        <dbReference type="ChEBI" id="CHEBI:43474"/>
        <dbReference type="ChEBI" id="CHEBI:456216"/>
        <dbReference type="EC" id="7.1.2.2"/>
    </reaction>
</comment>
<keyword evidence="10 11" id="KW-0066">ATP synthesis</keyword>
<dbReference type="SUPFAM" id="SSF50615">
    <property type="entry name" value="N-terminal domain of alpha and beta subunits of F1 ATP synthase"/>
    <property type="match status" value="1"/>
</dbReference>
<dbReference type="InterPro" id="IPR036121">
    <property type="entry name" value="ATPase_F1/V1/A1_a/bsu_N_sf"/>
</dbReference>
<keyword evidence="9 11" id="KW-0139">CF(1)</keyword>
<dbReference type="PANTHER" id="PTHR15184:SF71">
    <property type="entry name" value="ATP SYNTHASE SUBUNIT BETA, MITOCHONDRIAL"/>
    <property type="match status" value="1"/>
</dbReference>
<keyword evidence="5 11" id="KW-0067">ATP-binding</keyword>
<evidence type="ECO:0000313" key="14">
    <source>
        <dbReference type="Proteomes" id="UP001236652"/>
    </source>
</evidence>
<dbReference type="InterPro" id="IPR050053">
    <property type="entry name" value="ATPase_alpha/beta_chains"/>
</dbReference>
<dbReference type="PANTHER" id="PTHR15184">
    <property type="entry name" value="ATP SYNTHASE"/>
    <property type="match status" value="1"/>
</dbReference>
<dbReference type="CDD" id="cd18110">
    <property type="entry name" value="ATP-synt_F1_beta_C"/>
    <property type="match status" value="1"/>
</dbReference>
<evidence type="ECO:0000256" key="2">
    <source>
        <dbReference type="ARBA" id="ARBA00008936"/>
    </source>
</evidence>
<dbReference type="InterPro" id="IPR000194">
    <property type="entry name" value="ATPase_F1/V1/A1_a/bsu_nucl-bd"/>
</dbReference>
<feature type="binding site" evidence="11">
    <location>
        <begin position="158"/>
        <end position="165"/>
    </location>
    <ligand>
        <name>ATP</name>
        <dbReference type="ChEBI" id="CHEBI:30616"/>
    </ligand>
</feature>
<dbReference type="Proteomes" id="UP001236652">
    <property type="component" value="Chromosome"/>
</dbReference>
<evidence type="ECO:0000256" key="3">
    <source>
        <dbReference type="ARBA" id="ARBA00022448"/>
    </source>
</evidence>
<dbReference type="PROSITE" id="PS00152">
    <property type="entry name" value="ATPASE_ALPHA_BETA"/>
    <property type="match status" value="1"/>
</dbReference>
<evidence type="ECO:0000256" key="9">
    <source>
        <dbReference type="ARBA" id="ARBA00023196"/>
    </source>
</evidence>
<evidence type="ECO:0000256" key="10">
    <source>
        <dbReference type="ARBA" id="ARBA00023310"/>
    </source>
</evidence>
<dbReference type="Gene3D" id="3.40.50.300">
    <property type="entry name" value="P-loop containing nucleotide triphosphate hydrolases"/>
    <property type="match status" value="1"/>
</dbReference>
<dbReference type="Pfam" id="PF22919">
    <property type="entry name" value="ATP-synt_VA_C"/>
    <property type="match status" value="1"/>
</dbReference>
<dbReference type="Pfam" id="PF00006">
    <property type="entry name" value="ATP-synt_ab"/>
    <property type="match status" value="1"/>
</dbReference>
<dbReference type="InterPro" id="IPR004100">
    <property type="entry name" value="ATPase_F1/V1/A1_a/bsu_N"/>
</dbReference>
<evidence type="ECO:0000256" key="8">
    <source>
        <dbReference type="ARBA" id="ARBA00023136"/>
    </source>
</evidence>
<dbReference type="HAMAP" id="MF_01347">
    <property type="entry name" value="ATP_synth_beta_bact"/>
    <property type="match status" value="1"/>
</dbReference>
<keyword evidence="4 11" id="KW-0547">Nucleotide-binding</keyword>
<evidence type="ECO:0000256" key="1">
    <source>
        <dbReference type="ARBA" id="ARBA00004370"/>
    </source>
</evidence>
<evidence type="ECO:0000256" key="11">
    <source>
        <dbReference type="HAMAP-Rule" id="MF_01347"/>
    </source>
</evidence>
<dbReference type="InterPro" id="IPR003593">
    <property type="entry name" value="AAA+_ATPase"/>
</dbReference>
<dbReference type="NCBIfam" id="TIGR01039">
    <property type="entry name" value="atpD"/>
    <property type="match status" value="1"/>
</dbReference>
<dbReference type="CDD" id="cd18115">
    <property type="entry name" value="ATP-synt_F1_beta_N"/>
    <property type="match status" value="1"/>
</dbReference>
<evidence type="ECO:0000256" key="5">
    <source>
        <dbReference type="ARBA" id="ARBA00022840"/>
    </source>
</evidence>
<gene>
    <name evidence="11 13" type="primary">atpD</name>
    <name evidence="13" type="ORF">QNI29_19405</name>
</gene>
<dbReference type="Gene3D" id="2.40.10.170">
    <property type="match status" value="1"/>
</dbReference>
<evidence type="ECO:0000259" key="12">
    <source>
        <dbReference type="SMART" id="SM00382"/>
    </source>
</evidence>
<reference evidence="13 14" key="1">
    <citation type="submission" date="2023-05" db="EMBL/GenBank/DDBJ databases">
        <title>Comparative genomics reveals the evidence of polycyclic aromatic hydrocarbons degradation in moderately halophilic genus Pontibacillus.</title>
        <authorList>
            <person name="Yang H."/>
            <person name="Qian Z."/>
        </authorList>
    </citation>
    <scope>NUCLEOTIDE SEQUENCE [LARGE SCALE GENOMIC DNA]</scope>
    <source>
        <strain evidence="14">HN14</strain>
    </source>
</reference>
<proteinExistence type="inferred from homology"/>
<evidence type="ECO:0000313" key="13">
    <source>
        <dbReference type="EMBL" id="WIF97867.1"/>
    </source>
</evidence>
<dbReference type="SUPFAM" id="SSF47917">
    <property type="entry name" value="C-terminal domain of alpha and beta subunits of F1 ATP synthase"/>
    <property type="match status" value="1"/>
</dbReference>
<dbReference type="SUPFAM" id="SSF52540">
    <property type="entry name" value="P-loop containing nucleoside triphosphate hydrolases"/>
    <property type="match status" value="1"/>
</dbReference>
<dbReference type="Pfam" id="PF02874">
    <property type="entry name" value="ATP-synt_ab_N"/>
    <property type="match status" value="1"/>
</dbReference>